<dbReference type="GO" id="GO:0004016">
    <property type="term" value="F:adenylate cyclase activity"/>
    <property type="evidence" value="ECO:0007669"/>
    <property type="project" value="TreeGrafter"/>
</dbReference>
<dbReference type="InterPro" id="IPR016032">
    <property type="entry name" value="Sig_transdc_resp-reg_C-effctor"/>
</dbReference>
<dbReference type="InterPro" id="IPR041664">
    <property type="entry name" value="AAA_16"/>
</dbReference>
<dbReference type="SUPFAM" id="SSF46894">
    <property type="entry name" value="C-terminal effector domain of the bipartite response regulators"/>
    <property type="match status" value="1"/>
</dbReference>
<evidence type="ECO:0000313" key="5">
    <source>
        <dbReference type="Proteomes" id="UP000502508"/>
    </source>
</evidence>
<dbReference type="InterPro" id="IPR036388">
    <property type="entry name" value="WH-like_DNA-bd_sf"/>
</dbReference>
<evidence type="ECO:0000256" key="1">
    <source>
        <dbReference type="ARBA" id="ARBA00022741"/>
    </source>
</evidence>
<keyword evidence="2" id="KW-0067">ATP-binding</keyword>
<dbReference type="SUPFAM" id="SSF52540">
    <property type="entry name" value="P-loop containing nucleoside triphosphate hydrolases"/>
    <property type="match status" value="1"/>
</dbReference>
<evidence type="ECO:0000313" key="4">
    <source>
        <dbReference type="EMBL" id="BCB79573.1"/>
    </source>
</evidence>
<dbReference type="InterPro" id="IPR011990">
    <property type="entry name" value="TPR-like_helical_dom_sf"/>
</dbReference>
<organism evidence="4 5">
    <name type="scientific">Phytohabitans flavus</name>
    <dbReference type="NCBI Taxonomy" id="1076124"/>
    <lineage>
        <taxon>Bacteria</taxon>
        <taxon>Bacillati</taxon>
        <taxon>Actinomycetota</taxon>
        <taxon>Actinomycetes</taxon>
        <taxon>Micromonosporales</taxon>
        <taxon>Micromonosporaceae</taxon>
    </lineage>
</organism>
<feature type="domain" description="HTH luxR-type" evidence="3">
    <location>
        <begin position="823"/>
        <end position="888"/>
    </location>
</feature>
<evidence type="ECO:0000256" key="2">
    <source>
        <dbReference type="ARBA" id="ARBA00022840"/>
    </source>
</evidence>
<name>A0A6F8Y0I6_9ACTN</name>
<dbReference type="GO" id="GO:0005524">
    <property type="term" value="F:ATP binding"/>
    <property type="evidence" value="ECO:0007669"/>
    <property type="project" value="UniProtKB-KW"/>
</dbReference>
<dbReference type="GO" id="GO:0003677">
    <property type="term" value="F:DNA binding"/>
    <property type="evidence" value="ECO:0007669"/>
    <property type="project" value="InterPro"/>
</dbReference>
<gene>
    <name evidence="4" type="ORF">Pflav_059830</name>
</gene>
<dbReference type="EMBL" id="AP022870">
    <property type="protein sequence ID" value="BCB79573.1"/>
    <property type="molecule type" value="Genomic_DNA"/>
</dbReference>
<keyword evidence="1" id="KW-0547">Nucleotide-binding</keyword>
<dbReference type="PANTHER" id="PTHR16305:SF35">
    <property type="entry name" value="TRANSCRIPTIONAL ACTIVATOR DOMAIN"/>
    <property type="match status" value="1"/>
</dbReference>
<dbReference type="KEGG" id="pfla:Pflav_059830"/>
<dbReference type="Proteomes" id="UP000502508">
    <property type="component" value="Chromosome"/>
</dbReference>
<dbReference type="InterPro" id="IPR027417">
    <property type="entry name" value="P-loop_NTPase"/>
</dbReference>
<dbReference type="Gene3D" id="1.10.10.10">
    <property type="entry name" value="Winged helix-like DNA-binding domain superfamily/Winged helix DNA-binding domain"/>
    <property type="match status" value="1"/>
</dbReference>
<evidence type="ECO:0000259" key="3">
    <source>
        <dbReference type="PROSITE" id="PS50043"/>
    </source>
</evidence>
<dbReference type="GO" id="GO:0005737">
    <property type="term" value="C:cytoplasm"/>
    <property type="evidence" value="ECO:0007669"/>
    <property type="project" value="TreeGrafter"/>
</dbReference>
<dbReference type="InterPro" id="IPR000792">
    <property type="entry name" value="Tscrpt_reg_LuxR_C"/>
</dbReference>
<dbReference type="CDD" id="cd06170">
    <property type="entry name" value="LuxR_C_like"/>
    <property type="match status" value="1"/>
</dbReference>
<keyword evidence="5" id="KW-1185">Reference proteome</keyword>
<dbReference type="SUPFAM" id="SSF48452">
    <property type="entry name" value="TPR-like"/>
    <property type="match status" value="1"/>
</dbReference>
<dbReference type="SMART" id="SM00421">
    <property type="entry name" value="HTH_LUXR"/>
    <property type="match status" value="1"/>
</dbReference>
<protein>
    <submittedName>
        <fullName evidence="4">LuxR family transcriptional regulator</fullName>
    </submittedName>
</protein>
<dbReference type="Pfam" id="PF00196">
    <property type="entry name" value="GerE"/>
    <property type="match status" value="1"/>
</dbReference>
<dbReference type="Pfam" id="PF13191">
    <property type="entry name" value="AAA_16"/>
    <property type="match status" value="1"/>
</dbReference>
<reference evidence="4 5" key="1">
    <citation type="submission" date="2020-03" db="EMBL/GenBank/DDBJ databases">
        <title>Whole genome shotgun sequence of Phytohabitans flavus NBRC 107702.</title>
        <authorList>
            <person name="Komaki H."/>
            <person name="Tamura T."/>
        </authorList>
    </citation>
    <scope>NUCLEOTIDE SEQUENCE [LARGE SCALE GENOMIC DNA]</scope>
    <source>
        <strain evidence="4 5">NBRC 107702</strain>
    </source>
</reference>
<dbReference type="GO" id="GO:0006355">
    <property type="term" value="P:regulation of DNA-templated transcription"/>
    <property type="evidence" value="ECO:0007669"/>
    <property type="project" value="InterPro"/>
</dbReference>
<sequence length="894" mass="94611">MVLTGSAGIGKSHLLRAAVEEARRAGLAVATRAAFELDRAAPFITLASALQQIVPATSAFEWIAEAGENQFQTLDRLSGALEDFVAGQPLVVAIDDAQWTDEFSALAVRELVTALASSPVRWLFARRPLQEGTPGQQLVERLIRDGSQELVLGRLDEEAVAELCSTAVEARVDNTVLALAAGCDGNPLQLEQLMRALLRTRQLLVRDGVATVVGDQLPSSFITIVDQTMSGLPAQTRRMLGAGSVLGSRFAVDTLARLLNTRPAELLPSIQEATAAKVLVDEGDDLAFAHDLVRQAIYGTLGGAAKALYHREAAAVGREEDRSPVEVAEHLLRSGRSTSEAVTMLHDAALEVAPAAPSTAADLMVRALDVLGDDDPGRPELVADTVRLLALAGRLERAQRLGEAALRAGLVPATEAALLLGLAEAFKHAGRNRAAVAYASDGLSYPDVPEAVRARLWAVRAHAVFYTGDLSGTDRSGSSAYASGMAAEEYGAAVFGLAARSLAAQAEGRLDDALAHASEATEIADGVRGEAAHWHPRIWLGDALAALDRFDEASATFRRGREESERLGTAWSTPLWHYYHAALLTAEGRLDEAVAETDAGVEIAENLTAYALAVPLLAGLARLAVLRDETAQARGYIDRMRRWMADGITTAPEDATWAEGMVQEASAGPGAALQTLVTIYDAMPDRSLLIIQDPGAAATLVRIALQAGDPERAEIVVTAARSLAGRNPAVRGLTAAAAHAEGIFGRDLGLLREAADGYRDTRRALAHAAALEDAADATADPAEARELAEDALTIATECGAERARRRLEQRLGTQPPQQQHPAAASVLARLSPAEQRVAVLVATGRSNREIAGDLFLSRHTVDSHLRKVFTKLGINSRTTLARLVGEGGTNSASA</sequence>
<dbReference type="AlphaFoldDB" id="A0A6F8Y0I6"/>
<dbReference type="PROSITE" id="PS50043">
    <property type="entry name" value="HTH_LUXR_2"/>
    <property type="match status" value="1"/>
</dbReference>
<accession>A0A6F8Y0I6</accession>
<dbReference type="PANTHER" id="PTHR16305">
    <property type="entry name" value="TESTICULAR SOLUBLE ADENYLYL CYCLASE"/>
    <property type="match status" value="1"/>
</dbReference>
<dbReference type="Gene3D" id="1.25.40.10">
    <property type="entry name" value="Tetratricopeptide repeat domain"/>
    <property type="match status" value="1"/>
</dbReference>
<proteinExistence type="predicted"/>
<reference evidence="4 5" key="2">
    <citation type="submission" date="2020-03" db="EMBL/GenBank/DDBJ databases">
        <authorList>
            <person name="Ichikawa N."/>
            <person name="Kimura A."/>
            <person name="Kitahashi Y."/>
            <person name="Uohara A."/>
        </authorList>
    </citation>
    <scope>NUCLEOTIDE SEQUENCE [LARGE SCALE GENOMIC DNA]</scope>
    <source>
        <strain evidence="4 5">NBRC 107702</strain>
    </source>
</reference>
<dbReference type="PRINTS" id="PR00038">
    <property type="entry name" value="HTHLUXR"/>
</dbReference>